<proteinExistence type="predicted"/>
<organism evidence="2 3">
    <name type="scientific">Moniliophthora roreri</name>
    <name type="common">Frosty pod rot fungus</name>
    <name type="synonym">Monilia roreri</name>
    <dbReference type="NCBI Taxonomy" id="221103"/>
    <lineage>
        <taxon>Eukaryota</taxon>
        <taxon>Fungi</taxon>
        <taxon>Dikarya</taxon>
        <taxon>Basidiomycota</taxon>
        <taxon>Agaricomycotina</taxon>
        <taxon>Agaricomycetes</taxon>
        <taxon>Agaricomycetidae</taxon>
        <taxon>Agaricales</taxon>
        <taxon>Marasmiineae</taxon>
        <taxon>Marasmiaceae</taxon>
        <taxon>Moniliophthora</taxon>
    </lineage>
</organism>
<feature type="compositionally biased region" description="Basic and acidic residues" evidence="1">
    <location>
        <begin position="200"/>
        <end position="222"/>
    </location>
</feature>
<evidence type="ECO:0000256" key="1">
    <source>
        <dbReference type="SAM" id="MobiDB-lite"/>
    </source>
</evidence>
<name>A0A0W0FE01_MONRR</name>
<evidence type="ECO:0000313" key="2">
    <source>
        <dbReference type="EMBL" id="KTB34553.1"/>
    </source>
</evidence>
<feature type="compositionally biased region" description="Polar residues" evidence="1">
    <location>
        <begin position="169"/>
        <end position="179"/>
    </location>
</feature>
<protein>
    <submittedName>
        <fullName evidence="2">Uncharacterized protein</fullName>
    </submittedName>
</protein>
<feature type="compositionally biased region" description="Basic and acidic residues" evidence="1">
    <location>
        <begin position="128"/>
        <end position="140"/>
    </location>
</feature>
<reference evidence="2 3" key="1">
    <citation type="submission" date="2015-12" db="EMBL/GenBank/DDBJ databases">
        <title>Draft genome sequence of Moniliophthora roreri, the causal agent of frosty pod rot of cacao.</title>
        <authorList>
            <person name="Aime M.C."/>
            <person name="Diaz-Valderrama J.R."/>
            <person name="Kijpornyongpan T."/>
            <person name="Phillips-Mora W."/>
        </authorList>
    </citation>
    <scope>NUCLEOTIDE SEQUENCE [LARGE SCALE GENOMIC DNA]</scope>
    <source>
        <strain evidence="2 3">MCA 2952</strain>
    </source>
</reference>
<sequence>MSTSTRLRFDRDGESSTSDTSNGRFHQLQAIDADDNHQGTVALDVPVTFIDFLTGEIITSYKQEISHATDSIRVQEKRLKKLRSKLRRAKRNLTDSKNALAHAKSAGKADLKRAKRKLRSLEQTIEQLQKEPDAHRESTPKEQQPSCRTPGPSVSPVPEQQRPKDHQDGSTIQQASTSAGRAPCDSRSTSPPPGEETPEEPVKLHSKEDTSARNSETRERSASDQTTSSQIPRATTLDFSDITNPYVGHLFSEEMNALPLYNGIGIKFRDMKPVTFVALLECFHMGWERRFRDRLSLACRNMNTARHLPLYLPGRTFFVGPQHALGVGPTTQDNTNHDFSLSSPFENLYGEERELFFDAPQVDSTRREIFYGGTYKCVSLTHCHPNGLQLDKKWRIPVDRISPSIVLSQVQGPALRAQEARDQIESGGIRLEFVGLQCIGFNRELYTHVTENVSSMSLRGRERNSTLTPSPSKR</sequence>
<feature type="compositionally biased region" description="Polar residues" evidence="1">
    <location>
        <begin position="223"/>
        <end position="236"/>
    </location>
</feature>
<comment type="caution">
    <text evidence="2">The sequence shown here is derived from an EMBL/GenBank/DDBJ whole genome shotgun (WGS) entry which is preliminary data.</text>
</comment>
<evidence type="ECO:0000313" key="3">
    <source>
        <dbReference type="Proteomes" id="UP000054988"/>
    </source>
</evidence>
<dbReference type="eggNOG" id="ENOG502R0WK">
    <property type="taxonomic scope" value="Eukaryota"/>
</dbReference>
<dbReference type="EMBL" id="LATX01002064">
    <property type="protein sequence ID" value="KTB34553.1"/>
    <property type="molecule type" value="Genomic_DNA"/>
</dbReference>
<feature type="region of interest" description="Disordered" evidence="1">
    <location>
        <begin position="126"/>
        <end position="236"/>
    </location>
</feature>
<dbReference type="AlphaFoldDB" id="A0A0W0FE01"/>
<gene>
    <name evidence="2" type="ORF">WG66_12882</name>
</gene>
<accession>A0A0W0FE01</accession>
<dbReference type="Proteomes" id="UP000054988">
    <property type="component" value="Unassembled WGS sequence"/>
</dbReference>
<feature type="region of interest" description="Disordered" evidence="1">
    <location>
        <begin position="1"/>
        <end position="23"/>
    </location>
</feature>